<dbReference type="Proteomes" id="UP001520878">
    <property type="component" value="Unassembled WGS sequence"/>
</dbReference>
<evidence type="ECO:0000256" key="1">
    <source>
        <dbReference type="SAM" id="SignalP"/>
    </source>
</evidence>
<protein>
    <submittedName>
        <fullName evidence="2">TIGR04219 family outer membrane beta-barrel protein</fullName>
    </submittedName>
</protein>
<proteinExistence type="predicted"/>
<name>A0ABS8GEA6_9ALTE</name>
<dbReference type="NCBIfam" id="TIGR04219">
    <property type="entry name" value="OMP_w_GlyGly"/>
    <property type="match status" value="1"/>
</dbReference>
<keyword evidence="3" id="KW-1185">Reference proteome</keyword>
<reference evidence="2 3" key="1">
    <citation type="submission" date="2021-10" db="EMBL/GenBank/DDBJ databases">
        <title>Draft genome of Aestuariibacter halophilus JC2043.</title>
        <authorList>
            <person name="Emsley S.A."/>
            <person name="Pfannmuller K.M."/>
            <person name="Ushijima B."/>
            <person name="Saw J.H."/>
            <person name="Videau P."/>
        </authorList>
    </citation>
    <scope>NUCLEOTIDE SEQUENCE [LARGE SCALE GENOMIC DNA]</scope>
    <source>
        <strain evidence="2 3">JC2043</strain>
    </source>
</reference>
<sequence>MKKHTLLLSAATLLFSGAAYSDTVFGIYAGAQAWQMDASGGYANTSTITEFDFDDATRNNLYVALEHPIPGIPNIKVQRTSMDTDGVTTLSSSFTFGDQVFVSQSQVMTDVTLTSTDVVLYYELFDNDLLSLDFGLNAKYVDGDFLVVDTSDPTLDGQESFSGFVPMLYSRISFGLPGTGFSLGAEGSFLSVDDHTLQDYQLAVTYELVENPAVDANLQLGYRKIQMELDDLDNIYSDLDFDGPFVGLEVHF</sequence>
<dbReference type="EMBL" id="JAJEWP010000008">
    <property type="protein sequence ID" value="MCC2618240.1"/>
    <property type="molecule type" value="Genomic_DNA"/>
</dbReference>
<comment type="caution">
    <text evidence="2">The sequence shown here is derived from an EMBL/GenBank/DDBJ whole genome shotgun (WGS) entry which is preliminary data.</text>
</comment>
<feature type="chain" id="PRO_5046348217" evidence="1">
    <location>
        <begin position="22"/>
        <end position="252"/>
    </location>
</feature>
<gene>
    <name evidence="2" type="ORF">LJ739_18430</name>
</gene>
<feature type="signal peptide" evidence="1">
    <location>
        <begin position="1"/>
        <end position="21"/>
    </location>
</feature>
<organism evidence="2 3">
    <name type="scientific">Fluctibacter halophilus</name>
    <dbReference type="NCBI Taxonomy" id="226011"/>
    <lineage>
        <taxon>Bacteria</taxon>
        <taxon>Pseudomonadati</taxon>
        <taxon>Pseudomonadota</taxon>
        <taxon>Gammaproteobacteria</taxon>
        <taxon>Alteromonadales</taxon>
        <taxon>Alteromonadaceae</taxon>
        <taxon>Fluctibacter</taxon>
    </lineage>
</organism>
<evidence type="ECO:0000313" key="2">
    <source>
        <dbReference type="EMBL" id="MCC2618240.1"/>
    </source>
</evidence>
<evidence type="ECO:0000313" key="3">
    <source>
        <dbReference type="Proteomes" id="UP001520878"/>
    </source>
</evidence>
<keyword evidence="1" id="KW-0732">Signal</keyword>
<accession>A0ABS8GEA6</accession>
<dbReference type="InterPro" id="IPR026387">
    <property type="entry name" value="OMP_w_GlyGly"/>
</dbReference>
<dbReference type="RefSeq" id="WP_229162967.1">
    <property type="nucleotide sequence ID" value="NZ_JAJEWP010000008.1"/>
</dbReference>